<feature type="transmembrane region" description="Helical" evidence="1">
    <location>
        <begin position="442"/>
        <end position="464"/>
    </location>
</feature>
<organism evidence="2 3">
    <name type="scientific">Paenibacillus phytorum</name>
    <dbReference type="NCBI Taxonomy" id="2654977"/>
    <lineage>
        <taxon>Bacteria</taxon>
        <taxon>Bacillati</taxon>
        <taxon>Bacillota</taxon>
        <taxon>Bacilli</taxon>
        <taxon>Bacillales</taxon>
        <taxon>Paenibacillaceae</taxon>
        <taxon>Paenibacillus</taxon>
    </lineage>
</organism>
<feature type="transmembrane region" description="Helical" evidence="1">
    <location>
        <begin position="596"/>
        <end position="623"/>
    </location>
</feature>
<evidence type="ECO:0000313" key="2">
    <source>
        <dbReference type="EMBL" id="NOU75907.1"/>
    </source>
</evidence>
<sequence>MKVKIAGIFVGILTLLLELSTGAEGIAAGFDQSIHNEVKSKQVTVVSIPGLSFMELRPDQLAELPHLRRLTELSAVGAMNIRTSSRTMRDVYISLGAGAPSVGIAEVQAFEAKETKQGIRFSELMNRYTGCCQEEKQVEADAVLVPDITLLQRANENQAYGTGILGELLKEYGVVRSVLGSSDLGKRSGIEEKKLRRYSPLMLMDSNGFVDKGALGDDVLTVVVDRPYGVSANYAQLRSLWEKRKLSGITLVELGDLYRLYMDKEHYNEERFTQLKGQVLREMDQWLGQVVAGMTEEESMWIFSPEVNSEAARAKAYLSPILHYTNDSRGAILVSESTRRQGVVTAQDFTSSLLKEFNIPVPSGLMGIPLSYMGKNDVLAGLIREQSSMQMIYRSRPLLLYPFVTYEMLVLLLSLMYGLWIKKRQADTGYLEGRALPWRRSVRTLLFSLPTAPAVMLLMGWLVVPLTTKIGIEGTMGVLTAVFIVCTLLISAVMEKCRLSTAMIWLGLGNALIITLDGSTGAHAMKYSILGYDPMIGARYYGIGNEYMGVLIGALVLGVTAVLQRRHGGGQPALRRLGGIEPLLVGSGKREASPRLGVAAASPAAALLACGAFLLVTGCLAAPSLGANAGGALSAAVAFGVAGAHCFAGERWSELRLGRGAALLSALLALGLGALWLLNSADSPAAFARESHVGRAFHALHAGHFDQIGQLIERKLRMNVHLLRASAWSKVLITSLFVMAVLVLRPRGRLRLWQHKYPYWMYGFSANMIGAIAALLLNDSGIVAAATLIIFVAVPMQLLRLQELETDNPRLRGMD</sequence>
<reference evidence="2 3" key="1">
    <citation type="submission" date="2019-10" db="EMBL/GenBank/DDBJ databases">
        <title>Description of Paenibacillus terrestris sp. nov.</title>
        <authorList>
            <person name="Carlier A."/>
            <person name="Qi S."/>
        </authorList>
    </citation>
    <scope>NUCLEOTIDE SEQUENCE [LARGE SCALE GENOMIC DNA]</scope>
    <source>
        <strain evidence="2 3">LMG 31458</strain>
    </source>
</reference>
<feature type="transmembrane region" description="Helical" evidence="1">
    <location>
        <begin position="660"/>
        <end position="678"/>
    </location>
</feature>
<proteinExistence type="predicted"/>
<keyword evidence="1" id="KW-0812">Transmembrane</keyword>
<keyword evidence="1" id="KW-0472">Membrane</keyword>
<feature type="transmembrane region" description="Helical" evidence="1">
    <location>
        <begin position="398"/>
        <end position="421"/>
    </location>
</feature>
<evidence type="ECO:0000256" key="1">
    <source>
        <dbReference type="SAM" id="Phobius"/>
    </source>
</evidence>
<accession>A0ABX1Y4W2</accession>
<dbReference type="Proteomes" id="UP000616779">
    <property type="component" value="Unassembled WGS sequence"/>
</dbReference>
<feature type="transmembrane region" description="Helical" evidence="1">
    <location>
        <begin position="782"/>
        <end position="801"/>
    </location>
</feature>
<dbReference type="RefSeq" id="WP_171647996.1">
    <property type="nucleotide sequence ID" value="NZ_WHOA01000237.1"/>
</dbReference>
<feature type="transmembrane region" description="Helical" evidence="1">
    <location>
        <begin position="470"/>
        <end position="490"/>
    </location>
</feature>
<evidence type="ECO:0000313" key="3">
    <source>
        <dbReference type="Proteomes" id="UP000616779"/>
    </source>
</evidence>
<name>A0ABX1Y4W2_9BACL</name>
<feature type="transmembrane region" description="Helical" evidence="1">
    <location>
        <begin position="502"/>
        <end position="525"/>
    </location>
</feature>
<keyword evidence="3" id="KW-1185">Reference proteome</keyword>
<feature type="transmembrane region" description="Helical" evidence="1">
    <location>
        <begin position="629"/>
        <end position="648"/>
    </location>
</feature>
<gene>
    <name evidence="2" type="ORF">GC098_31955</name>
</gene>
<feature type="transmembrane region" description="Helical" evidence="1">
    <location>
        <begin position="727"/>
        <end position="745"/>
    </location>
</feature>
<keyword evidence="1" id="KW-1133">Transmembrane helix</keyword>
<feature type="transmembrane region" description="Helical" evidence="1">
    <location>
        <begin position="757"/>
        <end position="776"/>
    </location>
</feature>
<feature type="transmembrane region" description="Helical" evidence="1">
    <location>
        <begin position="545"/>
        <end position="563"/>
    </location>
</feature>
<protein>
    <submittedName>
        <fullName evidence="2">Uncharacterized protein</fullName>
    </submittedName>
</protein>
<dbReference type="EMBL" id="WHOA01000237">
    <property type="protein sequence ID" value="NOU75907.1"/>
    <property type="molecule type" value="Genomic_DNA"/>
</dbReference>
<comment type="caution">
    <text evidence="2">The sequence shown here is derived from an EMBL/GenBank/DDBJ whole genome shotgun (WGS) entry which is preliminary data.</text>
</comment>